<gene>
    <name evidence="6" type="ORF">FHS55_001358</name>
</gene>
<dbReference type="GO" id="GO:0016787">
    <property type="term" value="F:hydrolase activity"/>
    <property type="evidence" value="ECO:0007669"/>
    <property type="project" value="UniProtKB-KW"/>
</dbReference>
<dbReference type="InterPro" id="IPR000086">
    <property type="entry name" value="NUDIX_hydrolase_dom"/>
</dbReference>
<dbReference type="CDD" id="cd04673">
    <property type="entry name" value="NUDIX_ADPRase"/>
    <property type="match status" value="1"/>
</dbReference>
<dbReference type="SUPFAM" id="SSF55811">
    <property type="entry name" value="Nudix"/>
    <property type="match status" value="1"/>
</dbReference>
<dbReference type="PANTHER" id="PTHR43736">
    <property type="entry name" value="ADP-RIBOSE PYROPHOSPHATASE"/>
    <property type="match status" value="1"/>
</dbReference>
<dbReference type="PROSITE" id="PS51462">
    <property type="entry name" value="NUDIX"/>
    <property type="match status" value="1"/>
</dbReference>
<feature type="compositionally biased region" description="Low complexity" evidence="4">
    <location>
        <begin position="147"/>
        <end position="160"/>
    </location>
</feature>
<sequence>MLPTLERPVLATSAAVFHEGRVLLARRGARPAQGLWTLPGGRVEPGETLAAAAERELMEEVGVAAEILGVAGAVDVILRDAQGEVSAHFVVVAHAARWRGGEPTTGPEAAEIGWFEPTALPDGTTEGLPGIVATAALIVQATRHGPGQVAGQVPGQVPDDVAGDVADDVTRQA</sequence>
<comment type="cofactor">
    <cofactor evidence="1">
        <name>Mg(2+)</name>
        <dbReference type="ChEBI" id="CHEBI:18420"/>
    </cofactor>
</comment>
<dbReference type="Proteomes" id="UP000533469">
    <property type="component" value="Unassembled WGS sequence"/>
</dbReference>
<name>A0A839Z6T7_9HYPH</name>
<dbReference type="PANTHER" id="PTHR43736:SF1">
    <property type="entry name" value="DIHYDRONEOPTERIN TRIPHOSPHATE DIPHOSPHATASE"/>
    <property type="match status" value="1"/>
</dbReference>
<dbReference type="PRINTS" id="PR00502">
    <property type="entry name" value="NUDIXFAMILY"/>
</dbReference>
<evidence type="ECO:0000256" key="3">
    <source>
        <dbReference type="RuleBase" id="RU003476"/>
    </source>
</evidence>
<dbReference type="AlphaFoldDB" id="A0A839Z6T7"/>
<evidence type="ECO:0000313" key="6">
    <source>
        <dbReference type="EMBL" id="MBB3770763.1"/>
    </source>
</evidence>
<dbReference type="InterPro" id="IPR020084">
    <property type="entry name" value="NUDIX_hydrolase_CS"/>
</dbReference>
<organism evidence="6 7">
    <name type="scientific">Ancylobacter tetraedralis</name>
    <dbReference type="NCBI Taxonomy" id="217068"/>
    <lineage>
        <taxon>Bacteria</taxon>
        <taxon>Pseudomonadati</taxon>
        <taxon>Pseudomonadota</taxon>
        <taxon>Alphaproteobacteria</taxon>
        <taxon>Hyphomicrobiales</taxon>
        <taxon>Xanthobacteraceae</taxon>
        <taxon>Ancylobacter</taxon>
    </lineage>
</organism>
<comment type="similarity">
    <text evidence="3">Belongs to the Nudix hydrolase family.</text>
</comment>
<dbReference type="Pfam" id="PF00293">
    <property type="entry name" value="NUDIX"/>
    <property type="match status" value="1"/>
</dbReference>
<proteinExistence type="inferred from homology"/>
<evidence type="ECO:0000256" key="1">
    <source>
        <dbReference type="ARBA" id="ARBA00001946"/>
    </source>
</evidence>
<dbReference type="Gene3D" id="3.90.79.10">
    <property type="entry name" value="Nucleoside Triphosphate Pyrophosphohydrolase"/>
    <property type="match status" value="1"/>
</dbReference>
<dbReference type="InterPro" id="IPR020476">
    <property type="entry name" value="Nudix_hydrolase"/>
</dbReference>
<dbReference type="InterPro" id="IPR015797">
    <property type="entry name" value="NUDIX_hydrolase-like_dom_sf"/>
</dbReference>
<dbReference type="EMBL" id="JACICD010000002">
    <property type="protein sequence ID" value="MBB3770763.1"/>
    <property type="molecule type" value="Genomic_DNA"/>
</dbReference>
<feature type="domain" description="Nudix hydrolase" evidence="5">
    <location>
        <begin position="7"/>
        <end position="137"/>
    </location>
</feature>
<dbReference type="RefSeq" id="WP_183188933.1">
    <property type="nucleotide sequence ID" value="NZ_JACICD010000002.1"/>
</dbReference>
<protein>
    <submittedName>
        <fullName evidence="6">ADP-ribose pyrophosphatase YjhB (NUDIX family)</fullName>
    </submittedName>
</protein>
<accession>A0A839Z6T7</accession>
<evidence type="ECO:0000256" key="4">
    <source>
        <dbReference type="SAM" id="MobiDB-lite"/>
    </source>
</evidence>
<dbReference type="PROSITE" id="PS00893">
    <property type="entry name" value="NUDIX_BOX"/>
    <property type="match status" value="1"/>
</dbReference>
<evidence type="ECO:0000256" key="2">
    <source>
        <dbReference type="ARBA" id="ARBA00022801"/>
    </source>
</evidence>
<evidence type="ECO:0000313" key="7">
    <source>
        <dbReference type="Proteomes" id="UP000533469"/>
    </source>
</evidence>
<evidence type="ECO:0000259" key="5">
    <source>
        <dbReference type="PROSITE" id="PS51462"/>
    </source>
</evidence>
<reference evidence="6 7" key="1">
    <citation type="submission" date="2020-08" db="EMBL/GenBank/DDBJ databases">
        <title>Genomic Encyclopedia of Type Strains, Phase IV (KMG-IV): sequencing the most valuable type-strain genomes for metagenomic binning, comparative biology and taxonomic classification.</title>
        <authorList>
            <person name="Goeker M."/>
        </authorList>
    </citation>
    <scope>NUCLEOTIDE SEQUENCE [LARGE SCALE GENOMIC DNA]</scope>
    <source>
        <strain evidence="6 7">DSM 5895</strain>
    </source>
</reference>
<keyword evidence="2 3" id="KW-0378">Hydrolase</keyword>
<feature type="region of interest" description="Disordered" evidence="4">
    <location>
        <begin position="147"/>
        <end position="173"/>
    </location>
</feature>
<comment type="caution">
    <text evidence="6">The sequence shown here is derived from an EMBL/GenBank/DDBJ whole genome shotgun (WGS) entry which is preliminary data.</text>
</comment>
<keyword evidence="7" id="KW-1185">Reference proteome</keyword>